<evidence type="ECO:0000256" key="1">
    <source>
        <dbReference type="ARBA" id="ARBA00004141"/>
    </source>
</evidence>
<dbReference type="InterPro" id="IPR036259">
    <property type="entry name" value="MFS_trans_sf"/>
</dbReference>
<evidence type="ECO:0000313" key="8">
    <source>
        <dbReference type="Proteomes" id="UP000038010"/>
    </source>
</evidence>
<feature type="transmembrane region" description="Helical" evidence="5">
    <location>
        <begin position="207"/>
        <end position="223"/>
    </location>
</feature>
<dbReference type="SUPFAM" id="SSF103473">
    <property type="entry name" value="MFS general substrate transporter"/>
    <property type="match status" value="1"/>
</dbReference>
<feature type="transmembrane region" description="Helical" evidence="5">
    <location>
        <begin position="138"/>
        <end position="165"/>
    </location>
</feature>
<feature type="transmembrane region" description="Helical" evidence="5">
    <location>
        <begin position="266"/>
        <end position="290"/>
    </location>
</feature>
<feature type="transmembrane region" description="Helical" evidence="5">
    <location>
        <begin position="112"/>
        <end position="132"/>
    </location>
</feature>
<dbReference type="AlphaFoldDB" id="A0A0N0NLH5"/>
<accession>A0A0N0NLH5</accession>
<dbReference type="GO" id="GO:0140115">
    <property type="term" value="P:export across plasma membrane"/>
    <property type="evidence" value="ECO:0007669"/>
    <property type="project" value="UniProtKB-ARBA"/>
</dbReference>
<feature type="transmembrane region" description="Helical" evidence="5">
    <location>
        <begin position="310"/>
        <end position="329"/>
    </location>
</feature>
<evidence type="ECO:0000313" key="7">
    <source>
        <dbReference type="EMBL" id="KPI39049.1"/>
    </source>
</evidence>
<dbReference type="PROSITE" id="PS50850">
    <property type="entry name" value="MFS"/>
    <property type="match status" value="1"/>
</dbReference>
<dbReference type="PROSITE" id="PS00216">
    <property type="entry name" value="SUGAR_TRANSPORT_1"/>
    <property type="match status" value="1"/>
</dbReference>
<feature type="transmembrane region" description="Helical" evidence="5">
    <location>
        <begin position="350"/>
        <end position="371"/>
    </location>
</feature>
<evidence type="ECO:0000256" key="5">
    <source>
        <dbReference type="SAM" id="Phobius"/>
    </source>
</evidence>
<dbReference type="RefSeq" id="XP_017999012.1">
    <property type="nucleotide sequence ID" value="XM_018144850.1"/>
</dbReference>
<dbReference type="Gene3D" id="1.20.1250.20">
    <property type="entry name" value="MFS general substrate transporter like domains"/>
    <property type="match status" value="1"/>
</dbReference>
<dbReference type="STRING" id="1664694.A0A0N0NLH5"/>
<dbReference type="Pfam" id="PF07690">
    <property type="entry name" value="MFS_1"/>
    <property type="match status" value="1"/>
</dbReference>
<dbReference type="GO" id="GO:0042908">
    <property type="term" value="P:xenobiotic transport"/>
    <property type="evidence" value="ECO:0007669"/>
    <property type="project" value="UniProtKB-ARBA"/>
</dbReference>
<comment type="caution">
    <text evidence="7">The sequence shown here is derived from an EMBL/GenBank/DDBJ whole genome shotgun (WGS) entry which is preliminary data.</text>
</comment>
<gene>
    <name evidence="7" type="ORF">AB675_4693</name>
</gene>
<feature type="transmembrane region" description="Helical" evidence="5">
    <location>
        <begin position="412"/>
        <end position="434"/>
    </location>
</feature>
<reference evidence="7 8" key="1">
    <citation type="submission" date="2015-06" db="EMBL/GenBank/DDBJ databases">
        <title>Draft genome of the ant-associated black yeast Phialophora attae CBS 131958.</title>
        <authorList>
            <person name="Moreno L.F."/>
            <person name="Stielow B.J."/>
            <person name="de Hoog S."/>
            <person name="Vicente V.A."/>
            <person name="Weiss V.A."/>
            <person name="de Vries M."/>
            <person name="Cruz L.M."/>
            <person name="Souza E.M."/>
        </authorList>
    </citation>
    <scope>NUCLEOTIDE SEQUENCE [LARGE SCALE GENOMIC DNA]</scope>
    <source>
        <strain evidence="7 8">CBS 131958</strain>
    </source>
</reference>
<dbReference type="InterPro" id="IPR011701">
    <property type="entry name" value="MFS"/>
</dbReference>
<keyword evidence="8" id="KW-1185">Reference proteome</keyword>
<dbReference type="OrthoDB" id="3936150at2759"/>
<comment type="subcellular location">
    <subcellularLocation>
        <location evidence="1">Membrane</location>
        <topology evidence="1">Multi-pass membrane protein</topology>
    </subcellularLocation>
</comment>
<dbReference type="VEuPathDB" id="FungiDB:AB675_4693"/>
<keyword evidence="2 5" id="KW-0812">Transmembrane</keyword>
<keyword evidence="4 5" id="KW-0472">Membrane</keyword>
<dbReference type="EMBL" id="LFJN01000016">
    <property type="protein sequence ID" value="KPI39049.1"/>
    <property type="molecule type" value="Genomic_DNA"/>
</dbReference>
<evidence type="ECO:0000259" key="6">
    <source>
        <dbReference type="PROSITE" id="PS50850"/>
    </source>
</evidence>
<dbReference type="PANTHER" id="PTHR23502">
    <property type="entry name" value="MAJOR FACILITATOR SUPERFAMILY"/>
    <property type="match status" value="1"/>
</dbReference>
<name>A0A0N0NLH5_9EURO</name>
<dbReference type="GO" id="GO:0000297">
    <property type="term" value="F:spermine transmembrane transporter activity"/>
    <property type="evidence" value="ECO:0007669"/>
    <property type="project" value="TreeGrafter"/>
</dbReference>
<feature type="transmembrane region" description="Helical" evidence="5">
    <location>
        <begin position="383"/>
        <end position="405"/>
    </location>
</feature>
<dbReference type="GO" id="GO:0005886">
    <property type="term" value="C:plasma membrane"/>
    <property type="evidence" value="ECO:0007669"/>
    <property type="project" value="TreeGrafter"/>
</dbReference>
<dbReference type="GO" id="GO:0015606">
    <property type="term" value="F:spermidine transmembrane transporter activity"/>
    <property type="evidence" value="ECO:0007669"/>
    <property type="project" value="TreeGrafter"/>
</dbReference>
<sequence>MPQPSSGSPSTKGEVDATLEVAPAILWDDPTEKRNPKNWPLFAKIFHTVIPCVISFEVTFSTSVTVPAAGVIAAEFSVTRTEALLTLTLYTLGLAFGPLFIAPFSEVWGRRVVYISTLSFLLVFTGAGSGAPNFPALLVFRFLAGFLGSSAMAIGAGTVSDLWVLQKAGGTVGLFFILGPFLGPILGPIAGTYILDDHGRDWRWTQWLILLVGAPTLIATLFTRETAKTHILKLDISHADGVDTATAVGKVLRKVKFAILRSVRMLFTDVIVFSLTIYTAYAYALTFSYLASIPYVFPRYYGFSAKETSLVFVSVMIGYILAIVLFAGFDRTIYARARRALHGDMPAPEHRLYSALVGSISLPVGLFWYAWGGREGGHWATLAASGIPFGLGAFSLFLSTINYLVDVYQSAAAASALAANGSLRFALGAVFPLFTVQMYESLGIRWAGSVFAFLSVAFLPIPWLLFRYGARLRNRRDSRP</sequence>
<feature type="transmembrane region" description="Helical" evidence="5">
    <location>
        <begin position="83"/>
        <end position="105"/>
    </location>
</feature>
<dbReference type="PANTHER" id="PTHR23502:SF182">
    <property type="entry name" value="POLYAMINE TRANSPORTER, PUTATIVE-RELATED"/>
    <property type="match status" value="1"/>
</dbReference>
<feature type="transmembrane region" description="Helical" evidence="5">
    <location>
        <begin position="172"/>
        <end position="195"/>
    </location>
</feature>
<dbReference type="InterPro" id="IPR005829">
    <property type="entry name" value="Sugar_transporter_CS"/>
</dbReference>
<dbReference type="Proteomes" id="UP000038010">
    <property type="component" value="Unassembled WGS sequence"/>
</dbReference>
<keyword evidence="3 5" id="KW-1133">Transmembrane helix</keyword>
<dbReference type="GeneID" id="28736730"/>
<feature type="domain" description="Major facilitator superfamily (MFS) profile" evidence="6">
    <location>
        <begin position="47"/>
        <end position="475"/>
    </location>
</feature>
<evidence type="ECO:0000256" key="3">
    <source>
        <dbReference type="ARBA" id="ARBA00022989"/>
    </source>
</evidence>
<feature type="transmembrane region" description="Helical" evidence="5">
    <location>
        <begin position="446"/>
        <end position="466"/>
    </location>
</feature>
<organism evidence="7 8">
    <name type="scientific">Cyphellophora attinorum</name>
    <dbReference type="NCBI Taxonomy" id="1664694"/>
    <lineage>
        <taxon>Eukaryota</taxon>
        <taxon>Fungi</taxon>
        <taxon>Dikarya</taxon>
        <taxon>Ascomycota</taxon>
        <taxon>Pezizomycotina</taxon>
        <taxon>Eurotiomycetes</taxon>
        <taxon>Chaetothyriomycetidae</taxon>
        <taxon>Chaetothyriales</taxon>
        <taxon>Cyphellophoraceae</taxon>
        <taxon>Cyphellophora</taxon>
    </lineage>
</organism>
<dbReference type="InterPro" id="IPR020846">
    <property type="entry name" value="MFS_dom"/>
</dbReference>
<protein>
    <submittedName>
        <fullName evidence="7">Polyamine transporter 4</fullName>
    </submittedName>
</protein>
<evidence type="ECO:0000256" key="2">
    <source>
        <dbReference type="ARBA" id="ARBA00022692"/>
    </source>
</evidence>
<evidence type="ECO:0000256" key="4">
    <source>
        <dbReference type="ARBA" id="ARBA00023136"/>
    </source>
</evidence>
<proteinExistence type="predicted"/>